<gene>
    <name evidence="1" type="ORF">RN001_010360</name>
</gene>
<dbReference type="EMBL" id="JARPUR010000004">
    <property type="protein sequence ID" value="KAK4877854.1"/>
    <property type="molecule type" value="Genomic_DNA"/>
</dbReference>
<comment type="caution">
    <text evidence="1">The sequence shown here is derived from an EMBL/GenBank/DDBJ whole genome shotgun (WGS) entry which is preliminary data.</text>
</comment>
<reference evidence="2" key="1">
    <citation type="submission" date="2023-01" db="EMBL/GenBank/DDBJ databases">
        <title>Key to firefly adult light organ development and bioluminescence: homeobox transcription factors regulate luciferase expression and transportation to peroxisome.</title>
        <authorList>
            <person name="Fu X."/>
        </authorList>
    </citation>
    <scope>NUCLEOTIDE SEQUENCE [LARGE SCALE GENOMIC DNA]</scope>
</reference>
<evidence type="ECO:0000313" key="1">
    <source>
        <dbReference type="EMBL" id="KAK4877854.1"/>
    </source>
</evidence>
<dbReference type="AlphaFoldDB" id="A0AAN7P6C5"/>
<name>A0AAN7P6C5_9COLE</name>
<evidence type="ECO:0000313" key="2">
    <source>
        <dbReference type="Proteomes" id="UP001353858"/>
    </source>
</evidence>
<sequence>MGTNLVNAKTRNCRTKLQNKFEECESISEDHDRSTQSRLTLSLNDTRRILRTGAEKICKSFNELRTSIGTFAQKFRLSTKRRQILDEGAMTPGCATPNTFSRVMLGRTPTKLYSPFRIDSPYNKHL</sequence>
<dbReference type="Proteomes" id="UP001353858">
    <property type="component" value="Unassembled WGS sequence"/>
</dbReference>
<proteinExistence type="predicted"/>
<accession>A0AAN7P6C5</accession>
<keyword evidence="2" id="KW-1185">Reference proteome</keyword>
<organism evidence="1 2">
    <name type="scientific">Aquatica leii</name>
    <dbReference type="NCBI Taxonomy" id="1421715"/>
    <lineage>
        <taxon>Eukaryota</taxon>
        <taxon>Metazoa</taxon>
        <taxon>Ecdysozoa</taxon>
        <taxon>Arthropoda</taxon>
        <taxon>Hexapoda</taxon>
        <taxon>Insecta</taxon>
        <taxon>Pterygota</taxon>
        <taxon>Neoptera</taxon>
        <taxon>Endopterygota</taxon>
        <taxon>Coleoptera</taxon>
        <taxon>Polyphaga</taxon>
        <taxon>Elateriformia</taxon>
        <taxon>Elateroidea</taxon>
        <taxon>Lampyridae</taxon>
        <taxon>Luciolinae</taxon>
        <taxon>Aquatica</taxon>
    </lineage>
</organism>
<protein>
    <submittedName>
        <fullName evidence="1">Uncharacterized protein</fullName>
    </submittedName>
</protein>